<dbReference type="FunFam" id="3.40.50.300:FF:001389">
    <property type="entry name" value="ATP-dependent DNA helicase RecQ"/>
    <property type="match status" value="1"/>
</dbReference>
<dbReference type="GO" id="GO:0005737">
    <property type="term" value="C:cytoplasm"/>
    <property type="evidence" value="ECO:0007669"/>
    <property type="project" value="TreeGrafter"/>
</dbReference>
<evidence type="ECO:0000256" key="15">
    <source>
        <dbReference type="ARBA" id="ARBA00034617"/>
    </source>
</evidence>
<keyword evidence="7 21" id="KW-0378">Hydrolase</keyword>
<evidence type="ECO:0000256" key="6">
    <source>
        <dbReference type="ARBA" id="ARBA00022763"/>
    </source>
</evidence>
<feature type="domain" description="Helicase ATP-binding" evidence="18">
    <location>
        <begin position="26"/>
        <end position="192"/>
    </location>
</feature>
<evidence type="ECO:0000259" key="19">
    <source>
        <dbReference type="PROSITE" id="PS51194"/>
    </source>
</evidence>
<dbReference type="NCBIfam" id="TIGR00614">
    <property type="entry name" value="recQ_fam"/>
    <property type="match status" value="1"/>
</dbReference>
<evidence type="ECO:0000256" key="9">
    <source>
        <dbReference type="ARBA" id="ARBA00022833"/>
    </source>
</evidence>
<keyword evidence="10" id="KW-0067">ATP-binding</keyword>
<dbReference type="Gene3D" id="1.10.10.10">
    <property type="entry name" value="Winged helix-like DNA-binding domain superfamily/Winged helix DNA-binding domain"/>
    <property type="match status" value="1"/>
</dbReference>
<dbReference type="Gene3D" id="3.40.50.300">
    <property type="entry name" value="P-loop containing nucleotide triphosphate hydrolases"/>
    <property type="match status" value="2"/>
</dbReference>
<dbReference type="InterPro" id="IPR010997">
    <property type="entry name" value="HRDC-like_sf"/>
</dbReference>
<keyword evidence="23" id="KW-1185">Reference proteome</keyword>
<keyword evidence="12" id="KW-0233">DNA recombination</keyword>
<evidence type="ECO:0000256" key="11">
    <source>
        <dbReference type="ARBA" id="ARBA00023125"/>
    </source>
</evidence>
<dbReference type="SUPFAM" id="SSF52540">
    <property type="entry name" value="P-loop containing nucleoside triphosphate hydrolases"/>
    <property type="match status" value="2"/>
</dbReference>
<dbReference type="GO" id="GO:0046872">
    <property type="term" value="F:metal ion binding"/>
    <property type="evidence" value="ECO:0007669"/>
    <property type="project" value="UniProtKB-KW"/>
</dbReference>
<dbReference type="RefSeq" id="WP_150426355.1">
    <property type="nucleotide sequence ID" value="NZ_VYQA01000012.1"/>
</dbReference>
<evidence type="ECO:0000313" key="23">
    <source>
        <dbReference type="Proteomes" id="UP000326364"/>
    </source>
</evidence>
<evidence type="ECO:0000313" key="20">
    <source>
        <dbReference type="EMBL" id="KAA9014628.1"/>
    </source>
</evidence>
<keyword evidence="6" id="KW-0227">DNA damage</keyword>
<dbReference type="GO" id="GO:0005524">
    <property type="term" value="F:ATP binding"/>
    <property type="evidence" value="ECO:0007669"/>
    <property type="project" value="UniProtKB-KW"/>
</dbReference>
<dbReference type="InterPro" id="IPR001650">
    <property type="entry name" value="Helicase_C-like"/>
</dbReference>
<dbReference type="Pfam" id="PF09382">
    <property type="entry name" value="RQC"/>
    <property type="match status" value="1"/>
</dbReference>
<dbReference type="InterPro" id="IPR002121">
    <property type="entry name" value="HRDC_dom"/>
</dbReference>
<dbReference type="SMART" id="SM00341">
    <property type="entry name" value="HRDC"/>
    <property type="match status" value="1"/>
</dbReference>
<dbReference type="GO" id="GO:0009378">
    <property type="term" value="F:four-way junction helicase activity"/>
    <property type="evidence" value="ECO:0007669"/>
    <property type="project" value="TreeGrafter"/>
</dbReference>
<dbReference type="GO" id="GO:0006281">
    <property type="term" value="P:DNA repair"/>
    <property type="evidence" value="ECO:0007669"/>
    <property type="project" value="UniProtKB-KW"/>
</dbReference>
<comment type="cofactor">
    <cofactor evidence="1">
        <name>Mg(2+)</name>
        <dbReference type="ChEBI" id="CHEBI:18420"/>
    </cofactor>
</comment>
<evidence type="ECO:0000256" key="8">
    <source>
        <dbReference type="ARBA" id="ARBA00022806"/>
    </source>
</evidence>
<evidence type="ECO:0000256" key="13">
    <source>
        <dbReference type="ARBA" id="ARBA00023204"/>
    </source>
</evidence>
<dbReference type="GO" id="GO:0009432">
    <property type="term" value="P:SOS response"/>
    <property type="evidence" value="ECO:0007669"/>
    <property type="project" value="UniProtKB-UniRule"/>
</dbReference>
<evidence type="ECO:0000259" key="17">
    <source>
        <dbReference type="PROSITE" id="PS50967"/>
    </source>
</evidence>
<dbReference type="PROSITE" id="PS51194">
    <property type="entry name" value="HELICASE_CTER"/>
    <property type="match status" value="1"/>
</dbReference>
<sequence length="591" mass="64392">MARDIPTLLHDIFGFTAFRGVQEQVVGRVMAGRPTLAIMPTGAGKSLCYQLPSAALDGCCIVVSPLIALMHDQLRAANAVGLRAASLTSVDADWRETQDRLRNGDLDLLYVAPERASQENFRNLLRATKIALFAIDEAHCVSEWGHDFRPDYRLLRPLLDEFPDVPRLALTATADAHTREDILVQLGIPRDGLIISGFDRPNIRYAVHPRDGLTRQLADLVAANPGPGVVYAQTRAATEKLAETLGRGGRAVRAYHAGMEPAVRAANQAAFIASEDMVMVATVAFGMGIDKPDVRFVAHAGLPKSIEGYYQESGRAGRDGEPAVAHLFWGAEDFARARMRIAELEPARQPGERTRIAALGALVETATCRRAILLRHFGENPPATCGNCDNCLTPPASVDATETARKYLSAVYRTGQSFGAGHIEAVLTGTPNDKIRERGHDRISVHGIVAGEEVALLRPVSRALLVRDALETTEHGGLMLGPNARPILRGEEEVRILMPPKRERRSKRSARNGADANPVGDPLFDALRACRRELAQEAGVPPYVIFHDSTLREMAEQRPASIREMSHISGIGQKKLDAWGDAFLAAIRPFL</sequence>
<keyword evidence="4" id="KW-0479">Metal-binding</keyword>
<comment type="caution">
    <text evidence="21">The sequence shown here is derived from an EMBL/GenBank/DDBJ whole genome shotgun (WGS) entry which is preliminary data.</text>
</comment>
<keyword evidence="9" id="KW-0862">Zinc</keyword>
<dbReference type="InterPro" id="IPR018982">
    <property type="entry name" value="RQC_domain"/>
</dbReference>
<dbReference type="Pfam" id="PF00570">
    <property type="entry name" value="HRDC"/>
    <property type="match status" value="1"/>
</dbReference>
<dbReference type="Pfam" id="PF00270">
    <property type="entry name" value="DEAD"/>
    <property type="match status" value="1"/>
</dbReference>
<evidence type="ECO:0000256" key="2">
    <source>
        <dbReference type="ARBA" id="ARBA00001947"/>
    </source>
</evidence>
<dbReference type="InterPro" id="IPR044876">
    <property type="entry name" value="HRDC_dom_sf"/>
</dbReference>
<evidence type="ECO:0000256" key="3">
    <source>
        <dbReference type="ARBA" id="ARBA00005446"/>
    </source>
</evidence>
<dbReference type="InterPro" id="IPR027417">
    <property type="entry name" value="P-loop_NTPase"/>
</dbReference>
<dbReference type="InterPro" id="IPR011545">
    <property type="entry name" value="DEAD/DEAH_box_helicase_dom"/>
</dbReference>
<dbReference type="InterPro" id="IPR032284">
    <property type="entry name" value="RecQ_Zn-bd"/>
</dbReference>
<proteinExistence type="inferred from homology"/>
<evidence type="ECO:0000256" key="12">
    <source>
        <dbReference type="ARBA" id="ARBA00023172"/>
    </source>
</evidence>
<dbReference type="PANTHER" id="PTHR13710:SF105">
    <property type="entry name" value="ATP-DEPENDENT DNA HELICASE Q1"/>
    <property type="match status" value="1"/>
</dbReference>
<comment type="catalytic activity">
    <reaction evidence="15">
        <text>Couples ATP hydrolysis with the unwinding of duplex DNA by translocating in the 3'-5' direction.</text>
        <dbReference type="EC" id="5.6.2.4"/>
    </reaction>
</comment>
<keyword evidence="13" id="KW-0234">DNA repair</keyword>
<keyword evidence="8 21" id="KW-0347">Helicase</keyword>
<dbReference type="EMBL" id="VYQA01000012">
    <property type="protein sequence ID" value="KAA9027640.1"/>
    <property type="molecule type" value="Genomic_DNA"/>
</dbReference>
<dbReference type="PROSITE" id="PS50967">
    <property type="entry name" value="HRDC"/>
    <property type="match status" value="1"/>
</dbReference>
<name>A0A5J5HZT9_9SPHN</name>
<dbReference type="GO" id="GO:0006260">
    <property type="term" value="P:DNA replication"/>
    <property type="evidence" value="ECO:0007669"/>
    <property type="project" value="InterPro"/>
</dbReference>
<evidence type="ECO:0000313" key="22">
    <source>
        <dbReference type="Proteomes" id="UP000325933"/>
    </source>
</evidence>
<evidence type="ECO:0000256" key="14">
    <source>
        <dbReference type="ARBA" id="ARBA00023235"/>
    </source>
</evidence>
<evidence type="ECO:0000256" key="4">
    <source>
        <dbReference type="ARBA" id="ARBA00022723"/>
    </source>
</evidence>
<comment type="cofactor">
    <cofactor evidence="2">
        <name>Zn(2+)</name>
        <dbReference type="ChEBI" id="CHEBI:29105"/>
    </cofactor>
</comment>
<dbReference type="EC" id="5.6.2.4" evidence="16"/>
<evidence type="ECO:0000256" key="5">
    <source>
        <dbReference type="ARBA" id="ARBA00022741"/>
    </source>
</evidence>
<comment type="similarity">
    <text evidence="3">Belongs to the helicase family. RecQ subfamily.</text>
</comment>
<dbReference type="GO" id="GO:0030894">
    <property type="term" value="C:replisome"/>
    <property type="evidence" value="ECO:0007669"/>
    <property type="project" value="TreeGrafter"/>
</dbReference>
<dbReference type="GO" id="GO:0016787">
    <property type="term" value="F:hydrolase activity"/>
    <property type="evidence" value="ECO:0007669"/>
    <property type="project" value="UniProtKB-KW"/>
</dbReference>
<evidence type="ECO:0000259" key="18">
    <source>
        <dbReference type="PROSITE" id="PS51192"/>
    </source>
</evidence>
<keyword evidence="11" id="KW-0238">DNA-binding</keyword>
<dbReference type="InterPro" id="IPR006293">
    <property type="entry name" value="DNA_helicase_ATP-dep_RecQ_bac"/>
</dbReference>
<keyword evidence="5" id="KW-0547">Nucleotide-binding</keyword>
<dbReference type="Proteomes" id="UP000326364">
    <property type="component" value="Unassembled WGS sequence"/>
</dbReference>
<dbReference type="Pfam" id="PF16124">
    <property type="entry name" value="RecQ_Zn_bind"/>
    <property type="match status" value="1"/>
</dbReference>
<keyword evidence="14" id="KW-0413">Isomerase</keyword>
<dbReference type="GO" id="GO:0003677">
    <property type="term" value="F:DNA binding"/>
    <property type="evidence" value="ECO:0007669"/>
    <property type="project" value="UniProtKB-KW"/>
</dbReference>
<accession>A0A5J5HZT9</accession>
<evidence type="ECO:0000256" key="16">
    <source>
        <dbReference type="NCBIfam" id="TIGR01389"/>
    </source>
</evidence>
<dbReference type="SMART" id="SM00490">
    <property type="entry name" value="HELICc"/>
    <property type="match status" value="1"/>
</dbReference>
<dbReference type="SUPFAM" id="SSF47819">
    <property type="entry name" value="HRDC-like"/>
    <property type="match status" value="1"/>
</dbReference>
<organism evidence="21 22">
    <name type="scientific">Sphingobium limneticum</name>
    <dbReference type="NCBI Taxonomy" id="1007511"/>
    <lineage>
        <taxon>Bacteria</taxon>
        <taxon>Pseudomonadati</taxon>
        <taxon>Pseudomonadota</taxon>
        <taxon>Alphaproteobacteria</taxon>
        <taxon>Sphingomonadales</taxon>
        <taxon>Sphingomonadaceae</taxon>
        <taxon>Sphingobium</taxon>
    </lineage>
</organism>
<gene>
    <name evidence="21" type="primary">recQ</name>
    <name evidence="21" type="ORF">F4U95_15845</name>
    <name evidence="20" type="ORF">F4U96_15720</name>
</gene>
<dbReference type="GO" id="GO:0006310">
    <property type="term" value="P:DNA recombination"/>
    <property type="evidence" value="ECO:0007669"/>
    <property type="project" value="UniProtKB-UniRule"/>
</dbReference>
<dbReference type="PROSITE" id="PS51192">
    <property type="entry name" value="HELICASE_ATP_BIND_1"/>
    <property type="match status" value="1"/>
</dbReference>
<dbReference type="CDD" id="cd17920">
    <property type="entry name" value="DEXHc_RecQ"/>
    <property type="match status" value="1"/>
</dbReference>
<evidence type="ECO:0000256" key="10">
    <source>
        <dbReference type="ARBA" id="ARBA00022840"/>
    </source>
</evidence>
<dbReference type="GO" id="GO:0043590">
    <property type="term" value="C:bacterial nucleoid"/>
    <property type="evidence" value="ECO:0007669"/>
    <property type="project" value="TreeGrafter"/>
</dbReference>
<dbReference type="InterPro" id="IPR014001">
    <property type="entry name" value="Helicase_ATP-bd"/>
</dbReference>
<feature type="domain" description="HRDC" evidence="17">
    <location>
        <begin position="517"/>
        <end position="591"/>
    </location>
</feature>
<feature type="domain" description="Helicase C-terminal" evidence="19">
    <location>
        <begin position="216"/>
        <end position="360"/>
    </location>
</feature>
<dbReference type="AlphaFoldDB" id="A0A5J5HZT9"/>
<dbReference type="InterPro" id="IPR036388">
    <property type="entry name" value="WH-like_DNA-bd_sf"/>
</dbReference>
<dbReference type="NCBIfam" id="TIGR01389">
    <property type="entry name" value="recQ"/>
    <property type="match status" value="1"/>
</dbReference>
<dbReference type="SMART" id="SM00956">
    <property type="entry name" value="RQC"/>
    <property type="match status" value="1"/>
</dbReference>
<dbReference type="Gene3D" id="1.10.150.80">
    <property type="entry name" value="HRDC domain"/>
    <property type="match status" value="1"/>
</dbReference>
<evidence type="ECO:0000256" key="7">
    <source>
        <dbReference type="ARBA" id="ARBA00022801"/>
    </source>
</evidence>
<dbReference type="SMART" id="SM00487">
    <property type="entry name" value="DEXDc"/>
    <property type="match status" value="1"/>
</dbReference>
<evidence type="ECO:0000256" key="1">
    <source>
        <dbReference type="ARBA" id="ARBA00001946"/>
    </source>
</evidence>
<dbReference type="Proteomes" id="UP000325933">
    <property type="component" value="Unassembled WGS sequence"/>
</dbReference>
<dbReference type="PANTHER" id="PTHR13710">
    <property type="entry name" value="DNA HELICASE RECQ FAMILY MEMBER"/>
    <property type="match status" value="1"/>
</dbReference>
<reference evidence="22 23" key="1">
    <citation type="submission" date="2019-09" db="EMBL/GenBank/DDBJ databases">
        <authorList>
            <person name="Feng G."/>
        </authorList>
    </citation>
    <scope>NUCLEOTIDE SEQUENCE [LARGE SCALE GENOMIC DNA]</scope>
    <source>
        <strain evidence="21 22">KACC 19283</strain>
        <strain evidence="20 23">KACC 19284</strain>
    </source>
</reference>
<dbReference type="InterPro" id="IPR004589">
    <property type="entry name" value="DNA_helicase_ATP-dep_RecQ"/>
</dbReference>
<protein>
    <recommendedName>
        <fullName evidence="16">DNA helicase RecQ</fullName>
        <ecNumber evidence="16">5.6.2.4</ecNumber>
    </recommendedName>
</protein>
<dbReference type="GO" id="GO:0043138">
    <property type="term" value="F:3'-5' DNA helicase activity"/>
    <property type="evidence" value="ECO:0007669"/>
    <property type="project" value="UniProtKB-EC"/>
</dbReference>
<dbReference type="Pfam" id="PF00271">
    <property type="entry name" value="Helicase_C"/>
    <property type="match status" value="1"/>
</dbReference>
<dbReference type="EMBL" id="VYQB01000012">
    <property type="protein sequence ID" value="KAA9014628.1"/>
    <property type="molecule type" value="Genomic_DNA"/>
</dbReference>
<evidence type="ECO:0000313" key="21">
    <source>
        <dbReference type="EMBL" id="KAA9027640.1"/>
    </source>
</evidence>